<dbReference type="AlphaFoldDB" id="A0A415DW42"/>
<dbReference type="Pfam" id="PF06253">
    <property type="entry name" value="MTTB"/>
    <property type="match status" value="1"/>
</dbReference>
<dbReference type="OrthoDB" id="5418352at2"/>
<dbReference type="Proteomes" id="UP000284841">
    <property type="component" value="Unassembled WGS sequence"/>
</dbReference>
<organism evidence="4 5">
    <name type="scientific">Emergencia timonensis</name>
    <dbReference type="NCBI Taxonomy" id="1776384"/>
    <lineage>
        <taxon>Bacteria</taxon>
        <taxon>Bacillati</taxon>
        <taxon>Bacillota</taxon>
        <taxon>Clostridia</taxon>
        <taxon>Peptostreptococcales</taxon>
        <taxon>Anaerovoracaceae</taxon>
        <taxon>Emergencia</taxon>
    </lineage>
</organism>
<dbReference type="GO" id="GO:0015948">
    <property type="term" value="P:methanogenesis"/>
    <property type="evidence" value="ECO:0007669"/>
    <property type="project" value="InterPro"/>
</dbReference>
<accession>A0A415DW42</accession>
<evidence type="ECO:0008006" key="6">
    <source>
        <dbReference type="Google" id="ProtNLM"/>
    </source>
</evidence>
<sequence length="486" mass="54471">MMNKYGLEGENFMELAKNFKVLSDEDIYRVHMEVLEVLWQIGIMVEDKESLKILEKNGAKINYELKRAYLPNELVKHTLDIMSGSYGFYDVEGKKCFQFGGFDSTYATAGYFTSIVDKDGIEHQGTYEGALRHAKLMEVIDEVGVQVPAVQPCDIPAELQDVYMYKASLVGTKKPIHSLANSEKGAECIIEMNAEMVGGADILEAKPRLMFNLCTFSPLGIRQDGCEVIRAASKYNVPCIFSTGTMAGATAPVTLAGSIVQSFAEVIGHIVLAQCYRPGMRIGLLTASRIFDMKFAACTVATPEYPILKMASLQMAHYYGIPTVGIGISADANTFDAQYGWEKLMNGLFARQSGMNVINGLGTFSQLNRYSFEATVMDLEIVRVIERICRGIEVNDFSLAYDILEEEGVKAEFLFNQHTLKNFKTEFMMPILTDRAPYPTYVARARMDTLIERAAKQLDKLESSYKYTYGLEKEEELQKIIDRYAK</sequence>
<evidence type="ECO:0000313" key="5">
    <source>
        <dbReference type="Proteomes" id="UP000284841"/>
    </source>
</evidence>
<dbReference type="Gene3D" id="3.20.20.480">
    <property type="entry name" value="Trimethylamine methyltransferase-like"/>
    <property type="match status" value="1"/>
</dbReference>
<keyword evidence="5" id="KW-1185">Reference proteome</keyword>
<name>A0A415DW42_9FIRM</name>
<reference evidence="4 5" key="1">
    <citation type="submission" date="2018-08" db="EMBL/GenBank/DDBJ databases">
        <title>A genome reference for cultivated species of the human gut microbiota.</title>
        <authorList>
            <person name="Zou Y."/>
            <person name="Xue W."/>
            <person name="Luo G."/>
        </authorList>
    </citation>
    <scope>NUCLEOTIDE SEQUENCE [LARGE SCALE GENOMIC DNA]</scope>
    <source>
        <strain evidence="4 5">AM07-24</strain>
    </source>
</reference>
<evidence type="ECO:0000256" key="2">
    <source>
        <dbReference type="ARBA" id="ARBA00022603"/>
    </source>
</evidence>
<comment type="similarity">
    <text evidence="1">Belongs to the trimethylamine methyltransferase family.</text>
</comment>
<dbReference type="GO" id="GO:0008168">
    <property type="term" value="F:methyltransferase activity"/>
    <property type="evidence" value="ECO:0007669"/>
    <property type="project" value="UniProtKB-KW"/>
</dbReference>
<comment type="caution">
    <text evidence="4">The sequence shown here is derived from an EMBL/GenBank/DDBJ whole genome shotgun (WGS) entry which is preliminary data.</text>
</comment>
<gene>
    <name evidence="4" type="ORF">DW099_17280</name>
</gene>
<dbReference type="GO" id="GO:0032259">
    <property type="term" value="P:methylation"/>
    <property type="evidence" value="ECO:0007669"/>
    <property type="project" value="UniProtKB-KW"/>
</dbReference>
<keyword evidence="3" id="KW-0808">Transferase</keyword>
<dbReference type="STRING" id="1776384.GCA_900086585_01277"/>
<evidence type="ECO:0000256" key="3">
    <source>
        <dbReference type="ARBA" id="ARBA00022679"/>
    </source>
</evidence>
<proteinExistence type="inferred from homology"/>
<dbReference type="InterPro" id="IPR038601">
    <property type="entry name" value="MttB-like_sf"/>
</dbReference>
<dbReference type="InterPro" id="IPR010426">
    <property type="entry name" value="MTTB_MeTrfase"/>
</dbReference>
<evidence type="ECO:0000256" key="1">
    <source>
        <dbReference type="ARBA" id="ARBA00007137"/>
    </source>
</evidence>
<dbReference type="EMBL" id="QRMS01000006">
    <property type="protein sequence ID" value="RHJ84722.1"/>
    <property type="molecule type" value="Genomic_DNA"/>
</dbReference>
<evidence type="ECO:0000313" key="4">
    <source>
        <dbReference type="EMBL" id="RHJ84722.1"/>
    </source>
</evidence>
<keyword evidence="2" id="KW-0489">Methyltransferase</keyword>
<protein>
    <recommendedName>
        <fullName evidence="6">Trimethylamine methyltransferase</fullName>
    </recommendedName>
</protein>